<dbReference type="HOGENOM" id="CLU_1244889_0_0_12"/>
<dbReference type="OrthoDB" id="8446429at2"/>
<keyword evidence="2" id="KW-1185">Reference proteome</keyword>
<dbReference type="Proteomes" id="UP000006852">
    <property type="component" value="Chromosome"/>
</dbReference>
<dbReference type="KEGG" id="tsu:Tresu_0686"/>
<gene>
    <name evidence="1" type="ordered locus">Tresu_0686</name>
</gene>
<sequence>MGRFVQDSESHGSLRDLQILINEKSDLLDKEVSNILKKNICITWKSPIKTDQFAEYRDEDFLKLLNLESKIKVPLENFWPKLGPQWDALGLNDKTVFLVEAKANVPEIVSSPTGAGPESKSKIIDAFAEVKEYLNIHNNVDWTGTFYQYANRIAHLYYLKILNGIDAYLINIYFLNDKSVEGPSTKEEWKGALTVIKQYLGISKRNKLDKYMLDIFIDTNNL</sequence>
<reference evidence="2" key="2">
    <citation type="submission" date="2011-04" db="EMBL/GenBank/DDBJ databases">
        <title>The complete genome of chromosome of Treponema succinifaciens DSM 2489.</title>
        <authorList>
            <person name="Lucas S."/>
            <person name="Copeland A."/>
            <person name="Lapidus A."/>
            <person name="Bruce D."/>
            <person name="Goodwin L."/>
            <person name="Pitluck S."/>
            <person name="Peters L."/>
            <person name="Kyrpides N."/>
            <person name="Mavromatis K."/>
            <person name="Ivanova N."/>
            <person name="Ovchinnikova G."/>
            <person name="Teshima H."/>
            <person name="Detter J.C."/>
            <person name="Tapia R."/>
            <person name="Han C."/>
            <person name="Land M."/>
            <person name="Hauser L."/>
            <person name="Markowitz V."/>
            <person name="Cheng J.-F."/>
            <person name="Hugenholtz P."/>
            <person name="Woyke T."/>
            <person name="Wu D."/>
            <person name="Gronow S."/>
            <person name="Wellnitz S."/>
            <person name="Brambilla E."/>
            <person name="Klenk H.-P."/>
            <person name="Eisen J.A."/>
        </authorList>
    </citation>
    <scope>NUCLEOTIDE SEQUENCE [LARGE SCALE GENOMIC DNA]</scope>
    <source>
        <strain evidence="2">ATCC 33096 / DSM 2489 / 6091</strain>
    </source>
</reference>
<dbReference type="AlphaFoldDB" id="F2NVB7"/>
<dbReference type="RefSeq" id="WP_013700931.1">
    <property type="nucleotide sequence ID" value="NC_015385.1"/>
</dbReference>
<evidence type="ECO:0000313" key="2">
    <source>
        <dbReference type="Proteomes" id="UP000006852"/>
    </source>
</evidence>
<protein>
    <submittedName>
        <fullName evidence="1">Uncharacterized protein</fullName>
    </submittedName>
</protein>
<organism evidence="1 2">
    <name type="scientific">Treponema succinifaciens (strain ATCC 33096 / DSM 2489 / 6091)</name>
    <dbReference type="NCBI Taxonomy" id="869209"/>
    <lineage>
        <taxon>Bacteria</taxon>
        <taxon>Pseudomonadati</taxon>
        <taxon>Spirochaetota</taxon>
        <taxon>Spirochaetia</taxon>
        <taxon>Spirochaetales</taxon>
        <taxon>Treponemataceae</taxon>
        <taxon>Treponema</taxon>
    </lineage>
</organism>
<evidence type="ECO:0000313" key="1">
    <source>
        <dbReference type="EMBL" id="AEB13627.1"/>
    </source>
</evidence>
<dbReference type="EMBL" id="CP002631">
    <property type="protein sequence ID" value="AEB13627.1"/>
    <property type="molecule type" value="Genomic_DNA"/>
</dbReference>
<accession>F2NVB7</accession>
<reference evidence="1 2" key="1">
    <citation type="journal article" date="2011" name="Stand. Genomic Sci.">
        <title>Complete genome sequence of Treponema succinifaciens type strain (6091).</title>
        <authorList>
            <person name="Han C."/>
            <person name="Gronow S."/>
            <person name="Teshima H."/>
            <person name="Lapidus A."/>
            <person name="Nolan M."/>
            <person name="Lucas S."/>
            <person name="Hammon N."/>
            <person name="Deshpande S."/>
            <person name="Cheng J.F."/>
            <person name="Zeytun A."/>
            <person name="Tapia R."/>
            <person name="Goodwin L."/>
            <person name="Pitluck S."/>
            <person name="Liolios K."/>
            <person name="Pagani I."/>
            <person name="Ivanova N."/>
            <person name="Mavromatis K."/>
            <person name="Mikhailova N."/>
            <person name="Huntemann M."/>
            <person name="Pati A."/>
            <person name="Chen A."/>
            <person name="Palaniappan K."/>
            <person name="Land M."/>
            <person name="Hauser L."/>
            <person name="Brambilla E.M."/>
            <person name="Rohde M."/>
            <person name="Goker M."/>
            <person name="Woyke T."/>
            <person name="Bristow J."/>
            <person name="Eisen J.A."/>
            <person name="Markowitz V."/>
            <person name="Hugenholtz P."/>
            <person name="Kyrpides N.C."/>
            <person name="Klenk H.P."/>
            <person name="Detter J.C."/>
        </authorList>
    </citation>
    <scope>NUCLEOTIDE SEQUENCE [LARGE SCALE GENOMIC DNA]</scope>
    <source>
        <strain evidence="2">ATCC 33096 / DSM 2489 / 6091</strain>
    </source>
</reference>
<name>F2NVB7_TRES6</name>
<proteinExistence type="predicted"/>
<dbReference type="eggNOG" id="ENOG5030Y9C">
    <property type="taxonomic scope" value="Bacteria"/>
</dbReference>
<dbReference type="GeneID" id="302997881"/>